<dbReference type="PROSITE" id="PS51365">
    <property type="entry name" value="RENAL_DIPEPTIDASE_2"/>
    <property type="match status" value="1"/>
</dbReference>
<dbReference type="GO" id="GO:0006508">
    <property type="term" value="P:proteolysis"/>
    <property type="evidence" value="ECO:0007669"/>
    <property type="project" value="InterPro"/>
</dbReference>
<name>A0A919G9P1_9ACTN</name>
<keyword evidence="2" id="KW-1185">Reference proteome</keyword>
<sequence length="404" mass="43541">MTAVTSFPPGGSPLDEALDLLREYPVADGHNDLPHALREQVRYDLGRRDIAADQSAYLHTDLARLRAGGVGAQFWSVYVRSDLAGESAVSATLEQIDCVEQLLARYPEALVRARTAADMEQARGQGRIASLMGAEGGHSINCSLATLRGLHRLGVRYMTLTHNDNVPWADSATDEPAVGGLSAFGREVVREMNRMGMLVDLSHVAPATMRDALDTTEAPVIFSHSSARAVCDHPRNIPDDVLERLPANGGVAMATFVPKFVLPAAVAWTRAADDNMRAHGLHHLDTTPEARKVHRAFEERNPRPIATVATVADHLDHMRETAGVDHIGIGGDYDGTAFTTSGLDDVSGYPRLIAELRTRGWSRADLAKLTWQNAVRVLDAAESAARELGASRGPSNATIGELDG</sequence>
<dbReference type="RefSeq" id="WP_229924686.1">
    <property type="nucleotide sequence ID" value="NZ_BNCD01000009.1"/>
</dbReference>
<accession>A0A919G9P1</accession>
<dbReference type="Pfam" id="PF01244">
    <property type="entry name" value="Peptidase_M19"/>
    <property type="match status" value="1"/>
</dbReference>
<proteinExistence type="predicted"/>
<dbReference type="PANTHER" id="PTHR10443:SF12">
    <property type="entry name" value="DIPEPTIDASE"/>
    <property type="match status" value="1"/>
</dbReference>
<dbReference type="AlphaFoldDB" id="A0A919G9P1"/>
<dbReference type="Gene3D" id="3.20.20.140">
    <property type="entry name" value="Metal-dependent hydrolases"/>
    <property type="match status" value="1"/>
</dbReference>
<dbReference type="Proteomes" id="UP000603708">
    <property type="component" value="Unassembled WGS sequence"/>
</dbReference>
<reference evidence="1" key="1">
    <citation type="journal article" date="2014" name="Int. J. Syst. Evol. Microbiol.">
        <title>Complete genome sequence of Corynebacterium casei LMG S-19264T (=DSM 44701T), isolated from a smear-ripened cheese.</title>
        <authorList>
            <consortium name="US DOE Joint Genome Institute (JGI-PGF)"/>
            <person name="Walter F."/>
            <person name="Albersmeier A."/>
            <person name="Kalinowski J."/>
            <person name="Ruckert C."/>
        </authorList>
    </citation>
    <scope>NUCLEOTIDE SEQUENCE</scope>
    <source>
        <strain evidence="1">JCM 5069</strain>
    </source>
</reference>
<organism evidence="1 2">
    <name type="scientific">Streptomyces sulfonofaciens</name>
    <dbReference type="NCBI Taxonomy" id="68272"/>
    <lineage>
        <taxon>Bacteria</taxon>
        <taxon>Bacillati</taxon>
        <taxon>Actinomycetota</taxon>
        <taxon>Actinomycetes</taxon>
        <taxon>Kitasatosporales</taxon>
        <taxon>Streptomycetaceae</taxon>
        <taxon>Streptomyces</taxon>
    </lineage>
</organism>
<dbReference type="EMBL" id="BNCD01000009">
    <property type="protein sequence ID" value="GHH79875.1"/>
    <property type="molecule type" value="Genomic_DNA"/>
</dbReference>
<dbReference type="PANTHER" id="PTHR10443">
    <property type="entry name" value="MICROSOMAL DIPEPTIDASE"/>
    <property type="match status" value="1"/>
</dbReference>
<dbReference type="SUPFAM" id="SSF51556">
    <property type="entry name" value="Metallo-dependent hydrolases"/>
    <property type="match status" value="1"/>
</dbReference>
<dbReference type="CDD" id="cd01301">
    <property type="entry name" value="rDP_like"/>
    <property type="match status" value="1"/>
</dbReference>
<evidence type="ECO:0000313" key="1">
    <source>
        <dbReference type="EMBL" id="GHH79875.1"/>
    </source>
</evidence>
<dbReference type="GO" id="GO:0070573">
    <property type="term" value="F:metallodipeptidase activity"/>
    <property type="evidence" value="ECO:0007669"/>
    <property type="project" value="InterPro"/>
</dbReference>
<gene>
    <name evidence="1" type="ORF">GCM10018793_33550</name>
</gene>
<protein>
    <submittedName>
        <fullName evidence="1">Dipeptidase</fullName>
    </submittedName>
</protein>
<reference evidence="1" key="2">
    <citation type="submission" date="2020-09" db="EMBL/GenBank/DDBJ databases">
        <authorList>
            <person name="Sun Q."/>
            <person name="Ohkuma M."/>
        </authorList>
    </citation>
    <scope>NUCLEOTIDE SEQUENCE</scope>
    <source>
        <strain evidence="1">JCM 5069</strain>
    </source>
</reference>
<dbReference type="InterPro" id="IPR008257">
    <property type="entry name" value="Pept_M19"/>
</dbReference>
<comment type="caution">
    <text evidence="1">The sequence shown here is derived from an EMBL/GenBank/DDBJ whole genome shotgun (WGS) entry which is preliminary data.</text>
</comment>
<dbReference type="InterPro" id="IPR032466">
    <property type="entry name" value="Metal_Hydrolase"/>
</dbReference>
<evidence type="ECO:0000313" key="2">
    <source>
        <dbReference type="Proteomes" id="UP000603708"/>
    </source>
</evidence>